<dbReference type="InParanoid" id="A0A6P7GPL5"/>
<protein>
    <submittedName>
        <fullName evidence="4">Uncharacterized protein LOC114344914</fullName>
    </submittedName>
</protein>
<feature type="signal peptide" evidence="1">
    <location>
        <begin position="1"/>
        <end position="21"/>
    </location>
</feature>
<dbReference type="OrthoDB" id="8173223at2759"/>
<evidence type="ECO:0000313" key="2">
    <source>
        <dbReference type="EnsemblMetazoa" id="XP_050503986.1"/>
    </source>
</evidence>
<reference evidence="4" key="1">
    <citation type="submission" date="2025-04" db="UniProtKB">
        <authorList>
            <consortium name="RefSeq"/>
        </authorList>
    </citation>
    <scope>IDENTIFICATION</scope>
</reference>
<organism evidence="4">
    <name type="scientific">Diabrotica virgifera virgifera</name>
    <name type="common">western corn rootworm</name>
    <dbReference type="NCBI Taxonomy" id="50390"/>
    <lineage>
        <taxon>Eukaryota</taxon>
        <taxon>Metazoa</taxon>
        <taxon>Ecdysozoa</taxon>
        <taxon>Arthropoda</taxon>
        <taxon>Hexapoda</taxon>
        <taxon>Insecta</taxon>
        <taxon>Pterygota</taxon>
        <taxon>Neoptera</taxon>
        <taxon>Endopterygota</taxon>
        <taxon>Coleoptera</taxon>
        <taxon>Polyphaga</taxon>
        <taxon>Cucujiformia</taxon>
        <taxon>Chrysomeloidea</taxon>
        <taxon>Chrysomelidae</taxon>
        <taxon>Galerucinae</taxon>
        <taxon>Diabroticina</taxon>
        <taxon>Diabroticites</taxon>
        <taxon>Diabrotica</taxon>
    </lineage>
</organism>
<dbReference type="AlphaFoldDB" id="A0A6P7GPL5"/>
<dbReference type="EnsemblMetazoa" id="XM_050648029.1">
    <property type="protein sequence ID" value="XP_050503986.1"/>
    <property type="gene ID" value="LOC126882950"/>
</dbReference>
<keyword evidence="3" id="KW-1185">Reference proteome</keyword>
<evidence type="ECO:0000313" key="4">
    <source>
        <dbReference type="RefSeq" id="XP_028151539.1"/>
    </source>
</evidence>
<reference evidence="2" key="2">
    <citation type="submission" date="2025-05" db="UniProtKB">
        <authorList>
            <consortium name="EnsemblMetazoa"/>
        </authorList>
    </citation>
    <scope>IDENTIFICATION</scope>
</reference>
<gene>
    <name evidence="4" type="primary">LOC114344914</name>
</gene>
<proteinExistence type="predicted"/>
<evidence type="ECO:0000313" key="3">
    <source>
        <dbReference type="Proteomes" id="UP001652700"/>
    </source>
</evidence>
<feature type="chain" id="PRO_5028063897" evidence="1">
    <location>
        <begin position="22"/>
        <end position="200"/>
    </location>
</feature>
<evidence type="ECO:0000256" key="1">
    <source>
        <dbReference type="SAM" id="SignalP"/>
    </source>
</evidence>
<dbReference type="Proteomes" id="UP001652700">
    <property type="component" value="Unplaced"/>
</dbReference>
<dbReference type="RefSeq" id="XP_028151539.1">
    <property type="nucleotide sequence ID" value="XM_028295738.1"/>
</dbReference>
<name>A0A6P7GPL5_DIAVI</name>
<accession>A0A6P7GPL5</accession>
<sequence length="200" mass="22106">MASNKTILLLMLLLSVGVVWGRSSLEEDRDYFQPFLTSSQKRRVCVELCLSGLGGRTCGDDCSDILPQDLPIQSRVGDRTDSDTEKNVTRSDSCTFLCNNNLGDPLCACDNVNVSRKPEEVDFLQICSQFCIKYNYRIAGCQKCNIYKEVFSSSGSGSTRFSSQSLQMNTYAGVDWYAWCTRMCAKGDGGAACACDRLPI</sequence>
<keyword evidence="1" id="KW-0732">Signal</keyword>